<dbReference type="GO" id="GO:0031012">
    <property type="term" value="C:extracellular matrix"/>
    <property type="evidence" value="ECO:0007669"/>
    <property type="project" value="TreeGrafter"/>
</dbReference>
<dbReference type="GO" id="GO:0005615">
    <property type="term" value="C:extracellular space"/>
    <property type="evidence" value="ECO:0007669"/>
    <property type="project" value="TreeGrafter"/>
</dbReference>
<dbReference type="OrthoDB" id="7789829at2759"/>
<evidence type="ECO:0000313" key="4">
    <source>
        <dbReference type="EMBL" id="KAF0769250.1"/>
    </source>
</evidence>
<dbReference type="InterPro" id="IPR000618">
    <property type="entry name" value="Insect_cuticle"/>
</dbReference>
<dbReference type="PROSITE" id="PS51155">
    <property type="entry name" value="CHIT_BIND_RR_2"/>
    <property type="match status" value="1"/>
</dbReference>
<accession>A0A6G0ZE27</accession>
<name>A0A6G0ZE27_APHCR</name>
<comment type="caution">
    <text evidence="4">The sequence shown here is derived from an EMBL/GenBank/DDBJ whole genome shotgun (WGS) entry which is preliminary data.</text>
</comment>
<feature type="signal peptide" evidence="3">
    <location>
        <begin position="1"/>
        <end position="20"/>
    </location>
</feature>
<proteinExistence type="predicted"/>
<keyword evidence="5" id="KW-1185">Reference proteome</keyword>
<organism evidence="4 5">
    <name type="scientific">Aphis craccivora</name>
    <name type="common">Cowpea aphid</name>
    <dbReference type="NCBI Taxonomy" id="307492"/>
    <lineage>
        <taxon>Eukaryota</taxon>
        <taxon>Metazoa</taxon>
        <taxon>Ecdysozoa</taxon>
        <taxon>Arthropoda</taxon>
        <taxon>Hexapoda</taxon>
        <taxon>Insecta</taxon>
        <taxon>Pterygota</taxon>
        <taxon>Neoptera</taxon>
        <taxon>Paraneoptera</taxon>
        <taxon>Hemiptera</taxon>
        <taxon>Sternorrhyncha</taxon>
        <taxon>Aphidomorpha</taxon>
        <taxon>Aphidoidea</taxon>
        <taxon>Aphididae</taxon>
        <taxon>Aphidini</taxon>
        <taxon>Aphis</taxon>
        <taxon>Aphis</taxon>
    </lineage>
</organism>
<evidence type="ECO:0000256" key="2">
    <source>
        <dbReference type="PROSITE-ProRule" id="PRU00497"/>
    </source>
</evidence>
<feature type="chain" id="PRO_5026116814" evidence="3">
    <location>
        <begin position="21"/>
        <end position="183"/>
    </location>
</feature>
<protein>
    <submittedName>
        <fullName evidence="4">Cuticle protein 7-like</fullName>
    </submittedName>
</protein>
<dbReference type="Pfam" id="PF00379">
    <property type="entry name" value="Chitin_bind_4"/>
    <property type="match status" value="1"/>
</dbReference>
<dbReference type="AlphaFoldDB" id="A0A6G0ZE27"/>
<dbReference type="Proteomes" id="UP000478052">
    <property type="component" value="Unassembled WGS sequence"/>
</dbReference>
<reference evidence="4 5" key="1">
    <citation type="submission" date="2019-08" db="EMBL/GenBank/DDBJ databases">
        <title>Whole genome of Aphis craccivora.</title>
        <authorList>
            <person name="Voronova N.V."/>
            <person name="Shulinski R.S."/>
            <person name="Bandarenka Y.V."/>
            <person name="Zhorov D.G."/>
            <person name="Warner D."/>
        </authorList>
    </citation>
    <scope>NUCLEOTIDE SEQUENCE [LARGE SCALE GENOMIC DNA]</scope>
    <source>
        <strain evidence="4">180601</strain>
        <tissue evidence="4">Whole Body</tissue>
    </source>
</reference>
<dbReference type="PRINTS" id="PR00947">
    <property type="entry name" value="CUTICLE"/>
</dbReference>
<gene>
    <name evidence="4" type="ORF">FWK35_00005233</name>
</gene>
<dbReference type="EMBL" id="VUJU01000625">
    <property type="protein sequence ID" value="KAF0769250.1"/>
    <property type="molecule type" value="Genomic_DNA"/>
</dbReference>
<dbReference type="GO" id="GO:0042302">
    <property type="term" value="F:structural constituent of cuticle"/>
    <property type="evidence" value="ECO:0007669"/>
    <property type="project" value="UniProtKB-UniRule"/>
</dbReference>
<dbReference type="PROSITE" id="PS00233">
    <property type="entry name" value="CHIT_BIND_RR_1"/>
    <property type="match status" value="1"/>
</dbReference>
<dbReference type="PANTHER" id="PTHR12236">
    <property type="entry name" value="STRUCTURAL CONTITUENT OF CUTICLE"/>
    <property type="match status" value="1"/>
</dbReference>
<sequence length="183" mass="18983">MFAQQVAVCFACIAVFAVRAQYYPSAAVVPAAPVAYPAYPAAVYHPVNPNPSYAYKYGVSDPATGDYKTAEESLSNGVVQGQYSLAEPDGTIRTVSYTADDVNGFVAQVTKGAKVVAPAAPVYAAPAKVYTAPAPVYTAPAPVYSAPAPAVYAPAPAPVYAPAVHAPVYAPAVSYPFPYKRQA</sequence>
<dbReference type="PANTHER" id="PTHR12236:SF29">
    <property type="entry name" value="CUTICULAR PROTEIN 64AC"/>
    <property type="match status" value="1"/>
</dbReference>
<keyword evidence="3" id="KW-0732">Signal</keyword>
<evidence type="ECO:0000256" key="3">
    <source>
        <dbReference type="SAM" id="SignalP"/>
    </source>
</evidence>
<dbReference type="InterPro" id="IPR051217">
    <property type="entry name" value="Insect_Cuticle_Struc_Prot"/>
</dbReference>
<evidence type="ECO:0000256" key="1">
    <source>
        <dbReference type="ARBA" id="ARBA00022460"/>
    </source>
</evidence>
<evidence type="ECO:0000313" key="5">
    <source>
        <dbReference type="Proteomes" id="UP000478052"/>
    </source>
</evidence>
<keyword evidence="1 2" id="KW-0193">Cuticle</keyword>
<dbReference type="InterPro" id="IPR031311">
    <property type="entry name" value="CHIT_BIND_RR_consensus"/>
</dbReference>